<evidence type="ECO:0000313" key="2">
    <source>
        <dbReference type="Proteomes" id="UP000239649"/>
    </source>
</evidence>
<sequence length="318" mass="34192">MQITLWCVATKGLLDATGTASARCAPPHTGRVGSKCITCTNKLCASCYGDPSKCLSCIMGYQIRGQCIPCRGTPNPFKRSCDVCDPPRVCKKCAFGHGIDPHDSTLCRPCTANRAPDRQFPEGIRCANCAADYRRCIACVRPVDPGTTLQQNTFVLQGKCAPCPLGCRTDPGRCDRAGHCLSCSDGYGFNTTTRNNNAPSTCELCKGNLAGDPPVTCLSCVPGKPDQCIKCAPRGDGQGRWWDVAAKRCRFCPETCAECSKGGTCARCLQPCPGEGCKRCNASGTCLECVEFEFTAQGYFGYDYDEDTRTCIPFSVYA</sequence>
<reference evidence="1 2" key="1">
    <citation type="journal article" date="2018" name="Plant J.">
        <title>Genome sequences of Chlorella sorokiniana UTEX 1602 and Micractinium conductrix SAG 241.80: implications to maltose excretion by a green alga.</title>
        <authorList>
            <person name="Arriola M.B."/>
            <person name="Velmurugan N."/>
            <person name="Zhang Y."/>
            <person name="Plunkett M.H."/>
            <person name="Hondzo H."/>
            <person name="Barney B.M."/>
        </authorList>
    </citation>
    <scope>NUCLEOTIDE SEQUENCE [LARGE SCALE GENOMIC DNA]</scope>
    <source>
        <strain evidence="1 2">SAG 241.80</strain>
    </source>
</reference>
<dbReference type="AlphaFoldDB" id="A0A2P6V2V1"/>
<dbReference type="Proteomes" id="UP000239649">
    <property type="component" value="Unassembled WGS sequence"/>
</dbReference>
<dbReference type="EMBL" id="LHPF02000038">
    <property type="protein sequence ID" value="PSC68394.1"/>
    <property type="molecule type" value="Genomic_DNA"/>
</dbReference>
<dbReference type="InterPro" id="IPR009030">
    <property type="entry name" value="Growth_fac_rcpt_cys_sf"/>
</dbReference>
<gene>
    <name evidence="1" type="ORF">C2E20_8008</name>
</gene>
<keyword evidence="2" id="KW-1185">Reference proteome</keyword>
<protein>
    <submittedName>
        <fullName evidence="1">REJ domain</fullName>
    </submittedName>
</protein>
<name>A0A2P6V2V1_9CHLO</name>
<comment type="caution">
    <text evidence="1">The sequence shown here is derived from an EMBL/GenBank/DDBJ whole genome shotgun (WGS) entry which is preliminary data.</text>
</comment>
<evidence type="ECO:0000313" key="1">
    <source>
        <dbReference type="EMBL" id="PSC68394.1"/>
    </source>
</evidence>
<accession>A0A2P6V2V1</accession>
<proteinExistence type="predicted"/>
<dbReference type="SUPFAM" id="SSF57184">
    <property type="entry name" value="Growth factor receptor domain"/>
    <property type="match status" value="1"/>
</dbReference>
<organism evidence="1 2">
    <name type="scientific">Micractinium conductrix</name>
    <dbReference type="NCBI Taxonomy" id="554055"/>
    <lineage>
        <taxon>Eukaryota</taxon>
        <taxon>Viridiplantae</taxon>
        <taxon>Chlorophyta</taxon>
        <taxon>core chlorophytes</taxon>
        <taxon>Trebouxiophyceae</taxon>
        <taxon>Chlorellales</taxon>
        <taxon>Chlorellaceae</taxon>
        <taxon>Chlorella clade</taxon>
        <taxon>Micractinium</taxon>
    </lineage>
</organism>
<dbReference type="OrthoDB" id="430044at2759"/>